<sequence length="129" mass="14292">MTGHRGQKYPEPNRPSLLRHPAPPISPFLGGSLASQPFLPSPRFIPDIRPFPPQHPLHLRFPAFSHPATCSIPQSPAWYLDISELTPILPAVSLTIRLLPSPSLLVNSLPIPQLSSFSRRSLRLPVCSR</sequence>
<dbReference type="InParanoid" id="A0A165DUY9"/>
<reference evidence="2 3" key="1">
    <citation type="journal article" date="2016" name="Mol. Biol. Evol.">
        <title>Comparative Genomics of Early-Diverging Mushroom-Forming Fungi Provides Insights into the Origins of Lignocellulose Decay Capabilities.</title>
        <authorList>
            <person name="Nagy L.G."/>
            <person name="Riley R."/>
            <person name="Tritt A."/>
            <person name="Adam C."/>
            <person name="Daum C."/>
            <person name="Floudas D."/>
            <person name="Sun H."/>
            <person name="Yadav J.S."/>
            <person name="Pangilinan J."/>
            <person name="Larsson K.H."/>
            <person name="Matsuura K."/>
            <person name="Barry K."/>
            <person name="Labutti K."/>
            <person name="Kuo R."/>
            <person name="Ohm R.A."/>
            <person name="Bhattacharya S.S."/>
            <person name="Shirouzu T."/>
            <person name="Yoshinaga Y."/>
            <person name="Martin F.M."/>
            <person name="Grigoriev I.V."/>
            <person name="Hibbett D.S."/>
        </authorList>
    </citation>
    <scope>NUCLEOTIDE SEQUENCE [LARGE SCALE GENOMIC DNA]</scope>
    <source>
        <strain evidence="2 3">HHB12733</strain>
    </source>
</reference>
<organism evidence="2 3">
    <name type="scientific">Calocera cornea HHB12733</name>
    <dbReference type="NCBI Taxonomy" id="1353952"/>
    <lineage>
        <taxon>Eukaryota</taxon>
        <taxon>Fungi</taxon>
        <taxon>Dikarya</taxon>
        <taxon>Basidiomycota</taxon>
        <taxon>Agaricomycotina</taxon>
        <taxon>Dacrymycetes</taxon>
        <taxon>Dacrymycetales</taxon>
        <taxon>Dacrymycetaceae</taxon>
        <taxon>Calocera</taxon>
    </lineage>
</organism>
<name>A0A165DUY9_9BASI</name>
<keyword evidence="3" id="KW-1185">Reference proteome</keyword>
<evidence type="ECO:0000313" key="3">
    <source>
        <dbReference type="Proteomes" id="UP000076842"/>
    </source>
</evidence>
<evidence type="ECO:0000313" key="2">
    <source>
        <dbReference type="EMBL" id="KZT53594.1"/>
    </source>
</evidence>
<gene>
    <name evidence="2" type="ORF">CALCODRAFT_47638</name>
</gene>
<dbReference type="Proteomes" id="UP000076842">
    <property type="component" value="Unassembled WGS sequence"/>
</dbReference>
<evidence type="ECO:0000256" key="1">
    <source>
        <dbReference type="SAM" id="MobiDB-lite"/>
    </source>
</evidence>
<protein>
    <submittedName>
        <fullName evidence="2">Uncharacterized protein</fullName>
    </submittedName>
</protein>
<feature type="region of interest" description="Disordered" evidence="1">
    <location>
        <begin position="1"/>
        <end position="34"/>
    </location>
</feature>
<dbReference type="EMBL" id="KV424033">
    <property type="protein sequence ID" value="KZT53594.1"/>
    <property type="molecule type" value="Genomic_DNA"/>
</dbReference>
<dbReference type="AlphaFoldDB" id="A0A165DUY9"/>
<accession>A0A165DUY9</accession>
<proteinExistence type="predicted"/>